<dbReference type="EMBL" id="HBJA01006051">
    <property type="protein sequence ID" value="CAE0790825.1"/>
    <property type="molecule type" value="Transcribed_RNA"/>
</dbReference>
<evidence type="ECO:0000256" key="2">
    <source>
        <dbReference type="SAM" id="MobiDB-lite"/>
    </source>
</evidence>
<evidence type="ECO:0000313" key="3">
    <source>
        <dbReference type="EMBL" id="CAE0790825.1"/>
    </source>
</evidence>
<organism evidence="3">
    <name type="scientific">Eutreptiella gymnastica</name>
    <dbReference type="NCBI Taxonomy" id="73025"/>
    <lineage>
        <taxon>Eukaryota</taxon>
        <taxon>Discoba</taxon>
        <taxon>Euglenozoa</taxon>
        <taxon>Euglenida</taxon>
        <taxon>Spirocuta</taxon>
        <taxon>Euglenophyceae</taxon>
        <taxon>Eutreptiales</taxon>
        <taxon>Eutreptiaceae</taxon>
        <taxon>Eutreptiella</taxon>
    </lineage>
</organism>
<gene>
    <name evidence="3" type="ORF">EGYM00163_LOCUS1939</name>
</gene>
<name>A0A7S4C9C6_9EUGL</name>
<evidence type="ECO:0000256" key="1">
    <source>
        <dbReference type="SAM" id="Coils"/>
    </source>
</evidence>
<dbReference type="AlphaFoldDB" id="A0A7S4C9C6"/>
<protein>
    <submittedName>
        <fullName evidence="3">Uncharacterized protein</fullName>
    </submittedName>
</protein>
<sequence length="225" mass="25063">MTVVASEEPGQEQGPVILSVLLSLGTIENPASDYAAVREKVCNALGTAPEHLEFFQLAPSSSSSQQQDTESSSRTSTPGSSHMGVRVKSEKMTLEYFKYLISENKRLRTKVEKTSEALSTLQVQNETYRKQLVEVQPPSSAGAVPEPQGSHRETRLPVQKRLEMSNRLLSAEVDDLRAKLIKSERFKKEVLHTVKDLKSQLAMLTEEILLNDWDMSDAEGSEQED</sequence>
<reference evidence="3" key="1">
    <citation type="submission" date="2021-01" db="EMBL/GenBank/DDBJ databases">
        <authorList>
            <person name="Corre E."/>
            <person name="Pelletier E."/>
            <person name="Niang G."/>
            <person name="Scheremetjew M."/>
            <person name="Finn R."/>
            <person name="Kale V."/>
            <person name="Holt S."/>
            <person name="Cochrane G."/>
            <person name="Meng A."/>
            <person name="Brown T."/>
            <person name="Cohen L."/>
        </authorList>
    </citation>
    <scope>NUCLEOTIDE SEQUENCE</scope>
    <source>
        <strain evidence="3">CCMP1594</strain>
    </source>
</reference>
<feature type="compositionally biased region" description="Low complexity" evidence="2">
    <location>
        <begin position="60"/>
        <end position="81"/>
    </location>
</feature>
<keyword evidence="1" id="KW-0175">Coiled coil</keyword>
<proteinExistence type="predicted"/>
<feature type="coiled-coil region" evidence="1">
    <location>
        <begin position="159"/>
        <end position="207"/>
    </location>
</feature>
<feature type="region of interest" description="Disordered" evidence="2">
    <location>
        <begin position="58"/>
        <end position="87"/>
    </location>
</feature>
<feature type="coiled-coil region" evidence="1">
    <location>
        <begin position="104"/>
        <end position="131"/>
    </location>
</feature>
<accession>A0A7S4C9C6</accession>